<dbReference type="AlphaFoldDB" id="A0A3E3J2D2"/>
<reference evidence="1 2" key="1">
    <citation type="submission" date="2018-08" db="EMBL/GenBank/DDBJ databases">
        <title>A genome reference for cultivated species of the human gut microbiota.</title>
        <authorList>
            <person name="Zou Y."/>
            <person name="Xue W."/>
            <person name="Luo G."/>
        </authorList>
    </citation>
    <scope>NUCLEOTIDE SEQUENCE [LARGE SCALE GENOMIC DNA]</scope>
    <source>
        <strain evidence="1 2">AF26-4BH</strain>
    </source>
</reference>
<evidence type="ECO:0000313" key="2">
    <source>
        <dbReference type="Proteomes" id="UP000261166"/>
    </source>
</evidence>
<proteinExistence type="predicted"/>
<accession>A0A3E3J2D2</accession>
<evidence type="ECO:0000313" key="1">
    <source>
        <dbReference type="EMBL" id="RGE73484.1"/>
    </source>
</evidence>
<protein>
    <submittedName>
        <fullName evidence="1">Uncharacterized protein</fullName>
    </submittedName>
</protein>
<sequence>MAVIIAASAAKSVFTVISASAAKSVFALFCPVFASVFLPGSRNPAGGFYFNIFTASDIREVIKIWTSC</sequence>
<name>A0A3E3J2D2_9FIRM</name>
<dbReference type="Proteomes" id="UP000261166">
    <property type="component" value="Unassembled WGS sequence"/>
</dbReference>
<comment type="caution">
    <text evidence="1">The sequence shown here is derived from an EMBL/GenBank/DDBJ whole genome shotgun (WGS) entry which is preliminary data.</text>
</comment>
<dbReference type="EMBL" id="QVLU01000003">
    <property type="protein sequence ID" value="RGE73484.1"/>
    <property type="molecule type" value="Genomic_DNA"/>
</dbReference>
<gene>
    <name evidence="1" type="ORF">DWY69_04705</name>
</gene>
<organism evidence="1 2">
    <name type="scientific">Eisenbergiella massiliensis</name>
    <dbReference type="NCBI Taxonomy" id="1720294"/>
    <lineage>
        <taxon>Bacteria</taxon>
        <taxon>Bacillati</taxon>
        <taxon>Bacillota</taxon>
        <taxon>Clostridia</taxon>
        <taxon>Lachnospirales</taxon>
        <taxon>Lachnospiraceae</taxon>
        <taxon>Eisenbergiella</taxon>
    </lineage>
</organism>